<evidence type="ECO:0000256" key="3">
    <source>
        <dbReference type="PROSITE-ProRule" id="PRU00169"/>
    </source>
</evidence>
<evidence type="ECO:0000256" key="2">
    <source>
        <dbReference type="ARBA" id="ARBA00023125"/>
    </source>
</evidence>
<evidence type="ECO:0000259" key="4">
    <source>
        <dbReference type="PROSITE" id="PS50110"/>
    </source>
</evidence>
<evidence type="ECO:0000313" key="6">
    <source>
        <dbReference type="Proteomes" id="UP001519887"/>
    </source>
</evidence>
<keyword evidence="3" id="KW-0597">Phosphoprotein</keyword>
<keyword evidence="1" id="KW-0963">Cytoplasm</keyword>
<dbReference type="PANTHER" id="PTHR42713">
    <property type="entry name" value="HISTIDINE KINASE-RELATED"/>
    <property type="match status" value="1"/>
</dbReference>
<dbReference type="CDD" id="cd17536">
    <property type="entry name" value="REC_YesN-like"/>
    <property type="match status" value="1"/>
</dbReference>
<dbReference type="Gene3D" id="3.40.50.2300">
    <property type="match status" value="1"/>
</dbReference>
<keyword evidence="2" id="KW-0238">DNA-binding</keyword>
<dbReference type="PANTHER" id="PTHR42713:SF3">
    <property type="entry name" value="TRANSCRIPTIONAL REGULATORY PROTEIN HPTR"/>
    <property type="match status" value="1"/>
</dbReference>
<sequence>AGNGVAGLEMTREARPDAILTDIQMPEMNGLEFIRLAKEINPKLEFIILSGYDDFDYAKQAIRYGVSRYLLKPVENEELYEAINGLMEKLEADHLREKSYMELKLLEETSRETVRQQAMTQFIQQGDEAPGDEALKELEMVCAHFAAAVFSFEPFQLPHLSFAADEESLLWYAVKNIITEQFERSGVRGMLIQHTL</sequence>
<feature type="domain" description="Response regulatory" evidence="4">
    <location>
        <begin position="1"/>
        <end position="87"/>
    </location>
</feature>
<dbReference type="PROSITE" id="PS50110">
    <property type="entry name" value="RESPONSE_REGULATORY"/>
    <property type="match status" value="1"/>
</dbReference>
<feature type="non-terminal residue" evidence="5">
    <location>
        <position position="196"/>
    </location>
</feature>
<evidence type="ECO:0000256" key="1">
    <source>
        <dbReference type="ARBA" id="ARBA00022490"/>
    </source>
</evidence>
<comment type="caution">
    <text evidence="5">The sequence shown here is derived from an EMBL/GenBank/DDBJ whole genome shotgun (WGS) entry which is preliminary data.</text>
</comment>
<feature type="modified residue" description="4-aspartylphosphate" evidence="3">
    <location>
        <position position="22"/>
    </location>
</feature>
<accession>A0ABS7CL50</accession>
<dbReference type="Proteomes" id="UP001519887">
    <property type="component" value="Unassembled WGS sequence"/>
</dbReference>
<dbReference type="InterPro" id="IPR011006">
    <property type="entry name" value="CheY-like_superfamily"/>
</dbReference>
<feature type="non-terminal residue" evidence="5">
    <location>
        <position position="1"/>
    </location>
</feature>
<reference evidence="5 6" key="1">
    <citation type="submission" date="2021-07" db="EMBL/GenBank/DDBJ databases">
        <title>Paenibacillus radiodurans sp. nov., isolated from the southeastern edge of Tengger Desert.</title>
        <authorList>
            <person name="Zhang G."/>
        </authorList>
    </citation>
    <scope>NUCLEOTIDE SEQUENCE [LARGE SCALE GENOMIC DNA]</scope>
    <source>
        <strain evidence="5 6">CCM 7311</strain>
    </source>
</reference>
<keyword evidence="6" id="KW-1185">Reference proteome</keyword>
<dbReference type="InterPro" id="IPR001789">
    <property type="entry name" value="Sig_transdc_resp-reg_receiver"/>
</dbReference>
<dbReference type="Pfam" id="PF00072">
    <property type="entry name" value="Response_reg"/>
    <property type="match status" value="1"/>
</dbReference>
<name>A0ABS7CL50_9BACL</name>
<dbReference type="InterPro" id="IPR051552">
    <property type="entry name" value="HptR"/>
</dbReference>
<dbReference type="EMBL" id="JAHZIK010002927">
    <property type="protein sequence ID" value="MBW7461405.1"/>
    <property type="molecule type" value="Genomic_DNA"/>
</dbReference>
<protein>
    <submittedName>
        <fullName evidence="5">Response regulator</fullName>
    </submittedName>
</protein>
<organism evidence="5 6">
    <name type="scientific">Paenibacillus sepulcri</name>
    <dbReference type="NCBI Taxonomy" id="359917"/>
    <lineage>
        <taxon>Bacteria</taxon>
        <taxon>Bacillati</taxon>
        <taxon>Bacillota</taxon>
        <taxon>Bacilli</taxon>
        <taxon>Bacillales</taxon>
        <taxon>Paenibacillaceae</taxon>
        <taxon>Paenibacillus</taxon>
    </lineage>
</organism>
<gene>
    <name evidence="5" type="ORF">K0U00_45855</name>
</gene>
<dbReference type="SUPFAM" id="SSF52172">
    <property type="entry name" value="CheY-like"/>
    <property type="match status" value="1"/>
</dbReference>
<evidence type="ECO:0000313" key="5">
    <source>
        <dbReference type="EMBL" id="MBW7461405.1"/>
    </source>
</evidence>
<proteinExistence type="predicted"/>
<dbReference type="SMART" id="SM00448">
    <property type="entry name" value="REC"/>
    <property type="match status" value="1"/>
</dbReference>